<protein>
    <submittedName>
        <fullName evidence="1">Uncharacterized protein</fullName>
    </submittedName>
</protein>
<dbReference type="AlphaFoldDB" id="A0A1D2N5I0"/>
<dbReference type="Proteomes" id="UP000094527">
    <property type="component" value="Unassembled WGS sequence"/>
</dbReference>
<reference evidence="1 2" key="1">
    <citation type="journal article" date="2016" name="Genome Biol. Evol.">
        <title>Gene Family Evolution Reflects Adaptation to Soil Environmental Stressors in the Genome of the Collembolan Orchesella cincta.</title>
        <authorList>
            <person name="Faddeeva-Vakhrusheva A."/>
            <person name="Derks M.F."/>
            <person name="Anvar S.Y."/>
            <person name="Agamennone V."/>
            <person name="Suring W."/>
            <person name="Smit S."/>
            <person name="van Straalen N.M."/>
            <person name="Roelofs D."/>
        </authorList>
    </citation>
    <scope>NUCLEOTIDE SEQUENCE [LARGE SCALE GENOMIC DNA]</scope>
    <source>
        <tissue evidence="1">Mixed pool</tissue>
    </source>
</reference>
<proteinExistence type="predicted"/>
<keyword evidence="2" id="KW-1185">Reference proteome</keyword>
<name>A0A1D2N5I0_ORCCI</name>
<accession>A0A1D2N5I0</accession>
<organism evidence="1 2">
    <name type="scientific">Orchesella cincta</name>
    <name type="common">Springtail</name>
    <name type="synonym">Podura cincta</name>
    <dbReference type="NCBI Taxonomy" id="48709"/>
    <lineage>
        <taxon>Eukaryota</taxon>
        <taxon>Metazoa</taxon>
        <taxon>Ecdysozoa</taxon>
        <taxon>Arthropoda</taxon>
        <taxon>Hexapoda</taxon>
        <taxon>Collembola</taxon>
        <taxon>Entomobryomorpha</taxon>
        <taxon>Entomobryoidea</taxon>
        <taxon>Orchesellidae</taxon>
        <taxon>Orchesellinae</taxon>
        <taxon>Orchesella</taxon>
    </lineage>
</organism>
<sequence length="123" mass="14339">SFLSTAGEAWFKRLFAVNILFQFPFDGKPTGNGDRIKPLRNLETEQVPLTQHASFSQRYGPQESHTIVLVEAKNLHVTSPARRQRCWCPTQQHHPRPLEETHDLLHSVLRYNLLPSWSRQRIE</sequence>
<comment type="caution">
    <text evidence="1">The sequence shown here is derived from an EMBL/GenBank/DDBJ whole genome shotgun (WGS) entry which is preliminary data.</text>
</comment>
<gene>
    <name evidence="1" type="ORF">Ocin01_06166</name>
</gene>
<evidence type="ECO:0000313" key="1">
    <source>
        <dbReference type="EMBL" id="ODN00514.1"/>
    </source>
</evidence>
<evidence type="ECO:0000313" key="2">
    <source>
        <dbReference type="Proteomes" id="UP000094527"/>
    </source>
</evidence>
<dbReference type="EMBL" id="LJIJ01000202">
    <property type="protein sequence ID" value="ODN00514.1"/>
    <property type="molecule type" value="Genomic_DNA"/>
</dbReference>
<feature type="non-terminal residue" evidence="1">
    <location>
        <position position="1"/>
    </location>
</feature>